<accession>A0A2Z7CN60</accession>
<dbReference type="NCBIfam" id="TIGR01557">
    <property type="entry name" value="myb_SHAQKYF"/>
    <property type="match status" value="1"/>
</dbReference>
<keyword evidence="3" id="KW-0902">Two-component regulatory system</keyword>
<evidence type="ECO:0000256" key="3">
    <source>
        <dbReference type="ARBA" id="ARBA00023012"/>
    </source>
</evidence>
<evidence type="ECO:0000256" key="7">
    <source>
        <dbReference type="ARBA" id="ARBA00023242"/>
    </source>
</evidence>
<protein>
    <recommendedName>
        <fullName evidence="14">Response regulatory domain-containing protein</fullName>
    </recommendedName>
</protein>
<evidence type="ECO:0000256" key="5">
    <source>
        <dbReference type="ARBA" id="ARBA00023159"/>
    </source>
</evidence>
<dbReference type="Gene3D" id="1.10.10.60">
    <property type="entry name" value="Homeodomain-like"/>
    <property type="match status" value="1"/>
</dbReference>
<organism evidence="12 13">
    <name type="scientific">Dorcoceras hygrometricum</name>
    <dbReference type="NCBI Taxonomy" id="472368"/>
    <lineage>
        <taxon>Eukaryota</taxon>
        <taxon>Viridiplantae</taxon>
        <taxon>Streptophyta</taxon>
        <taxon>Embryophyta</taxon>
        <taxon>Tracheophyta</taxon>
        <taxon>Spermatophyta</taxon>
        <taxon>Magnoliopsida</taxon>
        <taxon>eudicotyledons</taxon>
        <taxon>Gunneridae</taxon>
        <taxon>Pentapetalae</taxon>
        <taxon>asterids</taxon>
        <taxon>lamiids</taxon>
        <taxon>Lamiales</taxon>
        <taxon>Gesneriaceae</taxon>
        <taxon>Didymocarpoideae</taxon>
        <taxon>Trichosporeae</taxon>
        <taxon>Loxocarpinae</taxon>
        <taxon>Dorcoceras</taxon>
    </lineage>
</organism>
<keyword evidence="4" id="KW-0805">Transcription regulation</keyword>
<dbReference type="PROSITE" id="PS51294">
    <property type="entry name" value="HTH_MYB"/>
    <property type="match status" value="1"/>
</dbReference>
<dbReference type="InterPro" id="IPR045279">
    <property type="entry name" value="ARR-like"/>
</dbReference>
<evidence type="ECO:0000259" key="10">
    <source>
        <dbReference type="PROSITE" id="PS50110"/>
    </source>
</evidence>
<dbReference type="PANTHER" id="PTHR43874">
    <property type="entry name" value="TWO-COMPONENT RESPONSE REGULATOR"/>
    <property type="match status" value="1"/>
</dbReference>
<dbReference type="InterPro" id="IPR001789">
    <property type="entry name" value="Sig_transdc_resp-reg_receiver"/>
</dbReference>
<evidence type="ECO:0000256" key="9">
    <source>
        <dbReference type="SAM" id="MobiDB-lite"/>
    </source>
</evidence>
<keyword evidence="5" id="KW-0010">Activator</keyword>
<dbReference type="Gene3D" id="3.40.50.2300">
    <property type="match status" value="1"/>
</dbReference>
<dbReference type="InterPro" id="IPR009057">
    <property type="entry name" value="Homeodomain-like_sf"/>
</dbReference>
<dbReference type="SUPFAM" id="SSF52172">
    <property type="entry name" value="CheY-like"/>
    <property type="match status" value="1"/>
</dbReference>
<keyword evidence="7" id="KW-0539">Nucleus</keyword>
<feature type="region of interest" description="Disordered" evidence="9">
    <location>
        <begin position="260"/>
        <end position="329"/>
    </location>
</feature>
<dbReference type="InterPro" id="IPR017930">
    <property type="entry name" value="Myb_dom"/>
</dbReference>
<evidence type="ECO:0000256" key="2">
    <source>
        <dbReference type="ARBA" id="ARBA00022553"/>
    </source>
</evidence>
<dbReference type="InterPro" id="IPR011006">
    <property type="entry name" value="CheY-like_superfamily"/>
</dbReference>
<comment type="subcellular location">
    <subcellularLocation>
        <location evidence="1">Nucleus</location>
    </subcellularLocation>
</comment>
<evidence type="ECO:0008006" key="14">
    <source>
        <dbReference type="Google" id="ProtNLM"/>
    </source>
</evidence>
<feature type="domain" description="Response regulatory" evidence="10">
    <location>
        <begin position="12"/>
        <end position="126"/>
    </location>
</feature>
<dbReference type="OrthoDB" id="895505at2759"/>
<feature type="compositionally biased region" description="Polar residues" evidence="9">
    <location>
        <begin position="268"/>
        <end position="282"/>
    </location>
</feature>
<dbReference type="PROSITE" id="PS50110">
    <property type="entry name" value="RESPONSE_REGULATORY"/>
    <property type="match status" value="1"/>
</dbReference>
<keyword evidence="2 8" id="KW-0597">Phosphoprotein</keyword>
<dbReference type="SMR" id="A0A2Z7CN60"/>
<evidence type="ECO:0000313" key="12">
    <source>
        <dbReference type="EMBL" id="KZV48531.1"/>
    </source>
</evidence>
<dbReference type="GO" id="GO:0005634">
    <property type="term" value="C:nucleus"/>
    <property type="evidence" value="ECO:0007669"/>
    <property type="project" value="UniProtKB-SubCell"/>
</dbReference>
<dbReference type="GO" id="GO:0003677">
    <property type="term" value="F:DNA binding"/>
    <property type="evidence" value="ECO:0007669"/>
    <property type="project" value="InterPro"/>
</dbReference>
<keyword evidence="13" id="KW-1185">Reference proteome</keyword>
<feature type="modified residue" description="4-aspartylphosphate" evidence="8">
    <location>
        <position position="63"/>
    </location>
</feature>
<dbReference type="GO" id="GO:0009736">
    <property type="term" value="P:cytokinin-activated signaling pathway"/>
    <property type="evidence" value="ECO:0007669"/>
    <property type="project" value="InterPro"/>
</dbReference>
<dbReference type="InterPro" id="IPR001005">
    <property type="entry name" value="SANT/Myb"/>
</dbReference>
<dbReference type="GO" id="GO:0000160">
    <property type="term" value="P:phosphorelay signal transduction system"/>
    <property type="evidence" value="ECO:0007669"/>
    <property type="project" value="UniProtKB-KW"/>
</dbReference>
<dbReference type="FunFam" id="1.10.10.60:FF:000007">
    <property type="entry name" value="Two-component response regulator"/>
    <property type="match status" value="1"/>
</dbReference>
<evidence type="ECO:0000256" key="1">
    <source>
        <dbReference type="ARBA" id="ARBA00004123"/>
    </source>
</evidence>
<proteinExistence type="predicted"/>
<feature type="domain" description="HTH myb-type" evidence="11">
    <location>
        <begin position="210"/>
        <end position="261"/>
    </location>
</feature>
<evidence type="ECO:0000256" key="4">
    <source>
        <dbReference type="ARBA" id="ARBA00023015"/>
    </source>
</evidence>
<dbReference type="Proteomes" id="UP000250235">
    <property type="component" value="Unassembled WGS sequence"/>
</dbReference>
<evidence type="ECO:0000259" key="11">
    <source>
        <dbReference type="PROSITE" id="PS51294"/>
    </source>
</evidence>
<evidence type="ECO:0000313" key="13">
    <source>
        <dbReference type="Proteomes" id="UP000250235"/>
    </source>
</evidence>
<dbReference type="SUPFAM" id="SSF46689">
    <property type="entry name" value="Homeodomain-like"/>
    <property type="match status" value="1"/>
</dbReference>
<dbReference type="PANTHER" id="PTHR43874:SF87">
    <property type="entry name" value="HTH MYB-TYPE DOMAIN-CONTAINING PROTEIN"/>
    <property type="match status" value="1"/>
</dbReference>
<evidence type="ECO:0000256" key="8">
    <source>
        <dbReference type="PROSITE-ProRule" id="PRU00169"/>
    </source>
</evidence>
<dbReference type="AlphaFoldDB" id="A0A2Z7CN60"/>
<dbReference type="Pfam" id="PF00249">
    <property type="entry name" value="Myb_DNA-binding"/>
    <property type="match status" value="1"/>
</dbReference>
<gene>
    <name evidence="12" type="ORF">F511_16792</name>
</gene>
<dbReference type="EMBL" id="KQ993851">
    <property type="protein sequence ID" value="KZV48531.1"/>
    <property type="molecule type" value="Genomic_DNA"/>
</dbReference>
<reference evidence="12 13" key="1">
    <citation type="journal article" date="2015" name="Proc. Natl. Acad. Sci. U.S.A.">
        <title>The resurrection genome of Boea hygrometrica: A blueprint for survival of dehydration.</title>
        <authorList>
            <person name="Xiao L."/>
            <person name="Yang G."/>
            <person name="Zhang L."/>
            <person name="Yang X."/>
            <person name="Zhao S."/>
            <person name="Ji Z."/>
            <person name="Zhou Q."/>
            <person name="Hu M."/>
            <person name="Wang Y."/>
            <person name="Chen M."/>
            <person name="Xu Y."/>
            <person name="Jin H."/>
            <person name="Xiao X."/>
            <person name="Hu G."/>
            <person name="Bao F."/>
            <person name="Hu Y."/>
            <person name="Wan P."/>
            <person name="Li L."/>
            <person name="Deng X."/>
            <person name="Kuang T."/>
            <person name="Xiang C."/>
            <person name="Zhu J.K."/>
            <person name="Oliver M.J."/>
            <person name="He Y."/>
        </authorList>
    </citation>
    <scope>NUCLEOTIDE SEQUENCE [LARGE SCALE GENOMIC DNA]</scope>
    <source>
        <strain evidence="13">cv. XS01</strain>
    </source>
</reference>
<evidence type="ECO:0000256" key="6">
    <source>
        <dbReference type="ARBA" id="ARBA00023163"/>
    </source>
</evidence>
<dbReference type="InterPro" id="IPR006447">
    <property type="entry name" value="Myb_dom_plants"/>
</dbReference>
<keyword evidence="6" id="KW-0804">Transcription</keyword>
<name>A0A2Z7CN60_9LAMI</name>
<sequence length="442" mass="49281">MAFFHANMIEVHVLLFGNDMVSLLDTRKLLEFNSYEVTAVSVAAVASSLLAKEKGKYDVVMVDVSPSDVQGFQLAHDAINLGYTVILMSDNPNPTLVKCAIEDGAFMFIQKPATMEVLKYLWQHVLRENTRKSKESARFREMVSTIESSNFILNSGQNMIHPSTIEANVNLHEFGSRNVVHRNGLEGFMFGPEDENLEYRGKKPKICTEWTQELHEKFVEVVKELGDGRCFPRDILEAMNVPGLTRMQVASHLQKCRQGLKAAHEEGQQNGSSVSSTSNGPNYHSKPKRRGSYPRIAKGAQPKFLVRNKEKDEQAATTKPVEDSIGSVEPENMKQNIVISDNASNKSVNVTGISCGHTNGEVVVESNHEGWTIPFDDSFDFAIDNSYGINVMDYNFEGFGVDQTFSQAGVDQTFSQLISSASDEEPGSFWRSFFSNFSSEQD</sequence>